<proteinExistence type="predicted"/>
<sequence length="96" mass="10772">ILTRITWPGALVSYKNPKSLFFPSDFSIASQSSNKQLDSWISLALPICNNASQTRNQEETCSKIGESEICRSASFRAMDPSQFVFRNCVYLELSVT</sequence>
<feature type="non-terminal residue" evidence="1">
    <location>
        <position position="96"/>
    </location>
</feature>
<accession>A0AAV0PV43</accession>
<name>A0AAV0PV43_9ROSI</name>
<evidence type="ECO:0000313" key="2">
    <source>
        <dbReference type="Proteomes" id="UP001154282"/>
    </source>
</evidence>
<dbReference type="AlphaFoldDB" id="A0AAV0PV43"/>
<comment type="caution">
    <text evidence="1">The sequence shown here is derived from an EMBL/GenBank/DDBJ whole genome shotgun (WGS) entry which is preliminary data.</text>
</comment>
<protein>
    <submittedName>
        <fullName evidence="1">Uncharacterized protein</fullName>
    </submittedName>
</protein>
<dbReference type="Proteomes" id="UP001154282">
    <property type="component" value="Unassembled WGS sequence"/>
</dbReference>
<keyword evidence="2" id="KW-1185">Reference proteome</keyword>
<evidence type="ECO:0000313" key="1">
    <source>
        <dbReference type="EMBL" id="CAI0474604.1"/>
    </source>
</evidence>
<feature type="non-terminal residue" evidence="1">
    <location>
        <position position="1"/>
    </location>
</feature>
<gene>
    <name evidence="1" type="ORF">LITE_LOCUS40113</name>
</gene>
<reference evidence="1" key="1">
    <citation type="submission" date="2022-08" db="EMBL/GenBank/DDBJ databases">
        <authorList>
            <person name="Gutierrez-Valencia J."/>
        </authorList>
    </citation>
    <scope>NUCLEOTIDE SEQUENCE</scope>
</reference>
<organism evidence="1 2">
    <name type="scientific">Linum tenue</name>
    <dbReference type="NCBI Taxonomy" id="586396"/>
    <lineage>
        <taxon>Eukaryota</taxon>
        <taxon>Viridiplantae</taxon>
        <taxon>Streptophyta</taxon>
        <taxon>Embryophyta</taxon>
        <taxon>Tracheophyta</taxon>
        <taxon>Spermatophyta</taxon>
        <taxon>Magnoliopsida</taxon>
        <taxon>eudicotyledons</taxon>
        <taxon>Gunneridae</taxon>
        <taxon>Pentapetalae</taxon>
        <taxon>rosids</taxon>
        <taxon>fabids</taxon>
        <taxon>Malpighiales</taxon>
        <taxon>Linaceae</taxon>
        <taxon>Linum</taxon>
    </lineage>
</organism>
<dbReference type="EMBL" id="CAMGYJ010000009">
    <property type="protein sequence ID" value="CAI0474604.1"/>
    <property type="molecule type" value="Genomic_DNA"/>
</dbReference>